<reference evidence="2 3" key="1">
    <citation type="submission" date="2023-02" db="EMBL/GenBank/DDBJ databases">
        <title>Genome sequence of Lacticaseibacillus sp. KACC 23028.</title>
        <authorList>
            <person name="Kim S."/>
            <person name="Heo J."/>
            <person name="Kwon S.-W."/>
        </authorList>
    </citation>
    <scope>NUCLEOTIDE SEQUENCE [LARGE SCALE GENOMIC DNA]</scope>
    <source>
        <strain evidence="2 3">KACC 23028</strain>
    </source>
</reference>
<feature type="domain" description="Phospholipid/glycerol acyltransferase" evidence="1">
    <location>
        <begin position="62"/>
        <end position="176"/>
    </location>
</feature>
<dbReference type="SUPFAM" id="SSF69593">
    <property type="entry name" value="Glycerol-3-phosphate (1)-acyltransferase"/>
    <property type="match status" value="1"/>
</dbReference>
<dbReference type="RefSeq" id="WP_274259232.1">
    <property type="nucleotide sequence ID" value="NZ_CP117884.1"/>
</dbReference>
<sequence>MTPMRVRYFESFTDDFVQSRHQEAQLPADYDWRERHPIVYAMFGRIVHGLARIVYPMFFHGRVYGSEKVANHAGGAYIFINHTQPVGDVFLPYLLAGSRRVHPIVAAANLGVPIGGKLLRPAGALVLPNRLHQLGSFQVAMTARLAKGDMVVMYPEAHVWPYTTLIRPFATGSVHYPAADGRAVYTATTTYQPGRGRRPRMTVYVDGPFRADMTQPLKIRQRLLRQQLMAAMQWRAAMNNTTTYITYRRKEVAP</sequence>
<dbReference type="EMBL" id="CP117884">
    <property type="protein sequence ID" value="WDF82042.1"/>
    <property type="molecule type" value="Genomic_DNA"/>
</dbReference>
<protein>
    <submittedName>
        <fullName evidence="2">1-acyl-sn-glycerol-3-phosphate acyltransferase</fullName>
    </submittedName>
</protein>
<keyword evidence="2" id="KW-0012">Acyltransferase</keyword>
<gene>
    <name evidence="2" type="ORF">PQ472_08930</name>
</gene>
<name>A0ABY7WSS4_9LACO</name>
<proteinExistence type="predicted"/>
<organism evidence="2 3">
    <name type="scientific">Lacticaseibacillus pabuli</name>
    <dbReference type="NCBI Taxonomy" id="3025672"/>
    <lineage>
        <taxon>Bacteria</taxon>
        <taxon>Bacillati</taxon>
        <taxon>Bacillota</taxon>
        <taxon>Bacilli</taxon>
        <taxon>Lactobacillales</taxon>
        <taxon>Lactobacillaceae</taxon>
        <taxon>Lacticaseibacillus</taxon>
    </lineage>
</organism>
<dbReference type="GO" id="GO:0016746">
    <property type="term" value="F:acyltransferase activity"/>
    <property type="evidence" value="ECO:0007669"/>
    <property type="project" value="UniProtKB-KW"/>
</dbReference>
<dbReference type="Pfam" id="PF01553">
    <property type="entry name" value="Acyltransferase"/>
    <property type="match status" value="1"/>
</dbReference>
<keyword evidence="2" id="KW-0808">Transferase</keyword>
<dbReference type="Proteomes" id="UP001220377">
    <property type="component" value="Chromosome"/>
</dbReference>
<dbReference type="InterPro" id="IPR002123">
    <property type="entry name" value="Plipid/glycerol_acylTrfase"/>
</dbReference>
<accession>A0ABY7WSS4</accession>
<keyword evidence="3" id="KW-1185">Reference proteome</keyword>
<evidence type="ECO:0000313" key="3">
    <source>
        <dbReference type="Proteomes" id="UP001220377"/>
    </source>
</evidence>
<evidence type="ECO:0000313" key="2">
    <source>
        <dbReference type="EMBL" id="WDF82042.1"/>
    </source>
</evidence>
<evidence type="ECO:0000259" key="1">
    <source>
        <dbReference type="Pfam" id="PF01553"/>
    </source>
</evidence>